<evidence type="ECO:0000313" key="2">
    <source>
        <dbReference type="EMBL" id="CAF3934020.1"/>
    </source>
</evidence>
<comment type="caution">
    <text evidence="1">The sequence shown here is derived from an EMBL/GenBank/DDBJ whole genome shotgun (WGS) entry which is preliminary data.</text>
</comment>
<dbReference type="EMBL" id="CAJNOK010011433">
    <property type="protein sequence ID" value="CAF1140117.1"/>
    <property type="molecule type" value="Genomic_DNA"/>
</dbReference>
<gene>
    <name evidence="1" type="ORF">OVA965_LOCUS21084</name>
    <name evidence="2" type="ORF">TMI583_LOCUS21647</name>
</gene>
<evidence type="ECO:0000313" key="3">
    <source>
        <dbReference type="Proteomes" id="UP000677228"/>
    </source>
</evidence>
<dbReference type="Proteomes" id="UP000677228">
    <property type="component" value="Unassembled WGS sequence"/>
</dbReference>
<accession>A0A8S2EG35</accession>
<protein>
    <submittedName>
        <fullName evidence="1">Uncharacterized protein</fullName>
    </submittedName>
</protein>
<proteinExistence type="predicted"/>
<dbReference type="Proteomes" id="UP000682733">
    <property type="component" value="Unassembled WGS sequence"/>
</dbReference>
<dbReference type="EMBL" id="CAJOBA010026016">
    <property type="protein sequence ID" value="CAF3934020.1"/>
    <property type="molecule type" value="Genomic_DNA"/>
</dbReference>
<name>A0A8S2EG35_9BILA</name>
<reference evidence="1" key="1">
    <citation type="submission" date="2021-02" db="EMBL/GenBank/DDBJ databases">
        <authorList>
            <person name="Nowell W R."/>
        </authorList>
    </citation>
    <scope>NUCLEOTIDE SEQUENCE</scope>
</reference>
<evidence type="ECO:0000313" key="1">
    <source>
        <dbReference type="EMBL" id="CAF1140117.1"/>
    </source>
</evidence>
<sequence length="133" mass="14883">MNKIINNTSTTHKTLKSNISNDTTETFNVTIAAISTTTFNDAEPSITNTSLNSIGNRESAPQLTTANPWLKAMLMNIKTLPELFKIIEKLNLNLSLSNRYLEELSQHYLKKLDETQLVIDLLSVASKMANDRV</sequence>
<dbReference type="AlphaFoldDB" id="A0A8S2EG35"/>
<organism evidence="1 3">
    <name type="scientific">Didymodactylos carnosus</name>
    <dbReference type="NCBI Taxonomy" id="1234261"/>
    <lineage>
        <taxon>Eukaryota</taxon>
        <taxon>Metazoa</taxon>
        <taxon>Spiralia</taxon>
        <taxon>Gnathifera</taxon>
        <taxon>Rotifera</taxon>
        <taxon>Eurotatoria</taxon>
        <taxon>Bdelloidea</taxon>
        <taxon>Philodinida</taxon>
        <taxon>Philodinidae</taxon>
        <taxon>Didymodactylos</taxon>
    </lineage>
</organism>